<dbReference type="AlphaFoldDB" id="A0AAW1DIB8"/>
<sequence>MSTYLFMPDALGGRRIVPSHMSYAVSRLVTGHGQLNGKWFDMRMIDSDRFSYGERETAERMSFSNISFMTTCPIFQIFYDHSLLSYTGYEHPETHTDVMPKIIKKKWVFEMGLFYSSDFSTSLHSGMCLQKFTLTKQCCFKKTN</sequence>
<keyword evidence="2" id="KW-1185">Reference proteome</keyword>
<reference evidence="1 2" key="1">
    <citation type="submission" date="2022-12" db="EMBL/GenBank/DDBJ databases">
        <title>Chromosome-level genome assembly of true bugs.</title>
        <authorList>
            <person name="Ma L."/>
            <person name="Li H."/>
        </authorList>
    </citation>
    <scope>NUCLEOTIDE SEQUENCE [LARGE SCALE GENOMIC DNA]</scope>
    <source>
        <strain evidence="1">Lab_2022b</strain>
    </source>
</reference>
<comment type="caution">
    <text evidence="1">The sequence shown here is derived from an EMBL/GenBank/DDBJ whole genome shotgun (WGS) entry which is preliminary data.</text>
</comment>
<protein>
    <submittedName>
        <fullName evidence="1">Uncharacterized protein</fullName>
    </submittedName>
</protein>
<gene>
    <name evidence="1" type="ORF">O3M35_007031</name>
</gene>
<accession>A0AAW1DIB8</accession>
<evidence type="ECO:0000313" key="2">
    <source>
        <dbReference type="Proteomes" id="UP001461498"/>
    </source>
</evidence>
<proteinExistence type="predicted"/>
<dbReference type="Proteomes" id="UP001461498">
    <property type="component" value="Unassembled WGS sequence"/>
</dbReference>
<evidence type="ECO:0000313" key="1">
    <source>
        <dbReference type="EMBL" id="KAK9509795.1"/>
    </source>
</evidence>
<organism evidence="1 2">
    <name type="scientific">Rhynocoris fuscipes</name>
    <dbReference type="NCBI Taxonomy" id="488301"/>
    <lineage>
        <taxon>Eukaryota</taxon>
        <taxon>Metazoa</taxon>
        <taxon>Ecdysozoa</taxon>
        <taxon>Arthropoda</taxon>
        <taxon>Hexapoda</taxon>
        <taxon>Insecta</taxon>
        <taxon>Pterygota</taxon>
        <taxon>Neoptera</taxon>
        <taxon>Paraneoptera</taxon>
        <taxon>Hemiptera</taxon>
        <taxon>Heteroptera</taxon>
        <taxon>Panheteroptera</taxon>
        <taxon>Cimicomorpha</taxon>
        <taxon>Reduviidae</taxon>
        <taxon>Harpactorinae</taxon>
        <taxon>Harpactorini</taxon>
        <taxon>Rhynocoris</taxon>
    </lineage>
</organism>
<name>A0AAW1DIB8_9HEMI</name>
<dbReference type="EMBL" id="JAPXFL010000003">
    <property type="protein sequence ID" value="KAK9509795.1"/>
    <property type="molecule type" value="Genomic_DNA"/>
</dbReference>